<dbReference type="Proteomes" id="UP000216984">
    <property type="component" value="Unassembled WGS sequence"/>
</dbReference>
<comment type="subcellular location">
    <subcellularLocation>
        <location evidence="8">Cell outer membrane</location>
        <topology evidence="8">Peripheral membrane protein</topology>
    </subcellularLocation>
    <text evidence="8">Attached to the inner leaflet of the outer membrane.</text>
</comment>
<feature type="region of interest" description="LT domain" evidence="8">
    <location>
        <begin position="266"/>
        <end position="512"/>
    </location>
</feature>
<dbReference type="GO" id="GO:0008933">
    <property type="term" value="F:peptidoglycan lytic transglycosylase activity"/>
    <property type="evidence" value="ECO:0007669"/>
    <property type="project" value="UniProtKB-UniRule"/>
</dbReference>
<dbReference type="Pfam" id="PF01464">
    <property type="entry name" value="SLT"/>
    <property type="match status" value="1"/>
</dbReference>
<dbReference type="PROSITE" id="PS51257">
    <property type="entry name" value="PROKAR_LIPOPROTEIN"/>
    <property type="match status" value="1"/>
</dbReference>
<dbReference type="InterPro" id="IPR000189">
    <property type="entry name" value="Transglyc_AS"/>
</dbReference>
<evidence type="ECO:0000256" key="1">
    <source>
        <dbReference type="ARBA" id="ARBA00007734"/>
    </source>
</evidence>
<dbReference type="GO" id="GO:0009253">
    <property type="term" value="P:peptidoglycan catabolic process"/>
    <property type="evidence" value="ECO:0007669"/>
    <property type="project" value="TreeGrafter"/>
</dbReference>
<comment type="catalytic activity">
    <reaction evidence="8">
        <text>Exolytic cleavage of the (1-&gt;4)-beta-glycosidic linkage between N-acetylmuramic acid (MurNAc) and N-acetylglucosamine (GlcNAc) residues in peptidoglycan, from either the reducing or the non-reducing ends of the peptidoglycan chains, with concomitant formation of a 1,6-anhydrobond in the MurNAc residue.</text>
        <dbReference type="EC" id="4.2.2.n1"/>
    </reaction>
</comment>
<feature type="domain" description="Solute-binding protein family 3/N-terminal" evidence="10">
    <location>
        <begin position="42"/>
        <end position="265"/>
    </location>
</feature>
<feature type="signal peptide" evidence="8">
    <location>
        <begin position="1"/>
        <end position="24"/>
    </location>
</feature>
<organism evidence="11 12">
    <name type="scientific">Marinobacter vinifirmus</name>
    <dbReference type="NCBI Taxonomy" id="355591"/>
    <lineage>
        <taxon>Bacteria</taxon>
        <taxon>Pseudomonadati</taxon>
        <taxon>Pseudomonadota</taxon>
        <taxon>Gammaproteobacteria</taxon>
        <taxon>Pseudomonadales</taxon>
        <taxon>Marinobacteraceae</taxon>
        <taxon>Marinobacter</taxon>
    </lineage>
</organism>
<dbReference type="CDD" id="cd01009">
    <property type="entry name" value="PBP2_YfhD_N"/>
    <property type="match status" value="1"/>
</dbReference>
<comment type="similarity">
    <text evidence="1">Belongs to the transglycosylase Slt family.</text>
</comment>
<name>A0A7Z1DSC6_9GAMM</name>
<dbReference type="InterPro" id="IPR001638">
    <property type="entry name" value="Solute-binding_3/MltF_N"/>
</dbReference>
<dbReference type="NCBIfam" id="NF008112">
    <property type="entry name" value="PRK10859.1"/>
    <property type="match status" value="1"/>
</dbReference>
<dbReference type="Gene3D" id="1.10.530.10">
    <property type="match status" value="1"/>
</dbReference>
<proteinExistence type="inferred from homology"/>
<accession>A0A7Z1DSC6</accession>
<comment type="similarity">
    <text evidence="2">Belongs to the bacterial solute-binding protein 3 family.</text>
</comment>
<evidence type="ECO:0000256" key="4">
    <source>
        <dbReference type="ARBA" id="ARBA00023136"/>
    </source>
</evidence>
<comment type="similarity">
    <text evidence="8">In the N-terminal section; belongs to the bacterial solute-binding protein 3 family.</text>
</comment>
<evidence type="ECO:0000256" key="5">
    <source>
        <dbReference type="ARBA" id="ARBA00023237"/>
    </source>
</evidence>
<dbReference type="RefSeq" id="WP_094625749.1">
    <property type="nucleotide sequence ID" value="NZ_NEFY01000015.1"/>
</dbReference>
<evidence type="ECO:0000256" key="3">
    <source>
        <dbReference type="ARBA" id="ARBA00022729"/>
    </source>
</evidence>
<dbReference type="SUPFAM" id="SSF53850">
    <property type="entry name" value="Periplasmic binding protein-like II"/>
    <property type="match status" value="1"/>
</dbReference>
<evidence type="ECO:0000313" key="12">
    <source>
        <dbReference type="Proteomes" id="UP000216984"/>
    </source>
</evidence>
<feature type="chain" id="PRO_5031660193" description="Membrane-bound lytic murein transglycosylase F" evidence="8">
    <location>
        <begin position="25"/>
        <end position="512"/>
    </location>
</feature>
<evidence type="ECO:0000259" key="10">
    <source>
        <dbReference type="SMART" id="SM00062"/>
    </source>
</evidence>
<dbReference type="GO" id="GO:0009279">
    <property type="term" value="C:cell outer membrane"/>
    <property type="evidence" value="ECO:0007669"/>
    <property type="project" value="UniProtKB-SubCell"/>
</dbReference>
<gene>
    <name evidence="8" type="primary">mltF</name>
    <name evidence="11" type="ORF">B9Q17_06270</name>
</gene>
<protein>
    <recommendedName>
        <fullName evidence="8">Membrane-bound lytic murein transglycosylase F</fullName>
        <ecNumber evidence="8">4.2.2.n1</ecNumber>
    </recommendedName>
    <alternativeName>
        <fullName evidence="8">Murein lyase F</fullName>
    </alternativeName>
</protein>
<comment type="caution">
    <text evidence="8">Lacks conserved residue(s) required for the propagation of feature annotation.</text>
</comment>
<comment type="similarity">
    <text evidence="8">In the C-terminal section; belongs to the transglycosylase Slt family.</text>
</comment>
<evidence type="ECO:0000256" key="8">
    <source>
        <dbReference type="HAMAP-Rule" id="MF_02016"/>
    </source>
</evidence>
<evidence type="ECO:0000256" key="7">
    <source>
        <dbReference type="ARBA" id="ARBA00023316"/>
    </source>
</evidence>
<feature type="active site" evidence="8">
    <location>
        <position position="312"/>
    </location>
</feature>
<dbReference type="SUPFAM" id="SSF53955">
    <property type="entry name" value="Lysozyme-like"/>
    <property type="match status" value="1"/>
</dbReference>
<dbReference type="AlphaFoldDB" id="A0A7Z1DSC6"/>
<evidence type="ECO:0000256" key="9">
    <source>
        <dbReference type="SAM" id="MobiDB-lite"/>
    </source>
</evidence>
<keyword evidence="5 8" id="KW-0998">Cell outer membrane</keyword>
<evidence type="ECO:0000313" key="11">
    <source>
        <dbReference type="EMBL" id="OZC35101.1"/>
    </source>
</evidence>
<reference evidence="11 12" key="1">
    <citation type="submission" date="2017-06" db="EMBL/GenBank/DDBJ databases">
        <title>Draft genome sequence of the halophilic bacterium Marinobacter vinifirmus FB1.</title>
        <authorList>
            <person name="Stepanov V.G."/>
            <person name="Roberts D.J."/>
            <person name="Fox G.E."/>
        </authorList>
    </citation>
    <scope>NUCLEOTIDE SEQUENCE [LARGE SCALE GENOMIC DNA]</scope>
    <source>
        <strain evidence="11 12">FB1</strain>
    </source>
</reference>
<comment type="caution">
    <text evidence="11">The sequence shown here is derived from an EMBL/GenBank/DDBJ whole genome shotgun (WGS) entry which is preliminary data.</text>
</comment>
<keyword evidence="3 8" id="KW-0732">Signal</keyword>
<dbReference type="Gene3D" id="3.40.190.10">
    <property type="entry name" value="Periplasmic binding protein-like II"/>
    <property type="match status" value="2"/>
</dbReference>
<dbReference type="EC" id="4.2.2.n1" evidence="8"/>
<dbReference type="SMART" id="SM00062">
    <property type="entry name" value="PBPb"/>
    <property type="match status" value="1"/>
</dbReference>
<evidence type="ECO:0000256" key="6">
    <source>
        <dbReference type="ARBA" id="ARBA00023239"/>
    </source>
</evidence>
<dbReference type="EMBL" id="NEFY01000015">
    <property type="protein sequence ID" value="OZC35101.1"/>
    <property type="molecule type" value="Genomic_DNA"/>
</dbReference>
<comment type="domain">
    <text evidence="8">The N-terminal domain does not have lytic activity and probably modulates enzymatic activity. The C-terminal domain is the catalytic active domain.</text>
</comment>
<keyword evidence="12" id="KW-1185">Reference proteome</keyword>
<comment type="function">
    <text evidence="8">Murein-degrading enzyme that degrades murein glycan strands and insoluble, high-molecular weight murein sacculi, with the concomitant formation of a 1,6-anhydromuramoyl product. Lytic transglycosylases (LTs) play an integral role in the metabolism of the peptidoglycan (PG) sacculus. Their lytic action creates space within the PG sacculus to allow for its expansion as well as for the insertion of various structures such as secretion systems and flagella.</text>
</comment>
<dbReference type="InterPro" id="IPR023346">
    <property type="entry name" value="Lysozyme-like_dom_sf"/>
</dbReference>
<dbReference type="GO" id="GO:0016998">
    <property type="term" value="P:cell wall macromolecule catabolic process"/>
    <property type="evidence" value="ECO:0007669"/>
    <property type="project" value="UniProtKB-UniRule"/>
</dbReference>
<dbReference type="HAMAP" id="MF_02016">
    <property type="entry name" value="MltF"/>
    <property type="match status" value="1"/>
</dbReference>
<dbReference type="PANTHER" id="PTHR35936:SF32">
    <property type="entry name" value="MEMBRANE-BOUND LYTIC MUREIN TRANSGLYCOSYLASE F"/>
    <property type="match status" value="1"/>
</dbReference>
<keyword evidence="6 8" id="KW-0456">Lyase</keyword>
<dbReference type="Pfam" id="PF00497">
    <property type="entry name" value="SBP_bac_3"/>
    <property type="match status" value="1"/>
</dbReference>
<dbReference type="GO" id="GO:0071555">
    <property type="term" value="P:cell wall organization"/>
    <property type="evidence" value="ECO:0007669"/>
    <property type="project" value="UniProtKB-KW"/>
</dbReference>
<dbReference type="PANTHER" id="PTHR35936">
    <property type="entry name" value="MEMBRANE-BOUND LYTIC MUREIN TRANSGLYCOSYLASE F"/>
    <property type="match status" value="1"/>
</dbReference>
<feature type="compositionally biased region" description="Polar residues" evidence="9">
    <location>
        <begin position="479"/>
        <end position="495"/>
    </location>
</feature>
<keyword evidence="4 8" id="KW-0472">Membrane</keyword>
<dbReference type="CDD" id="cd13403">
    <property type="entry name" value="MLTF-like"/>
    <property type="match status" value="1"/>
</dbReference>
<dbReference type="InterPro" id="IPR008258">
    <property type="entry name" value="Transglycosylase_SLT_dom_1"/>
</dbReference>
<keyword evidence="7 8" id="KW-0961">Cell wall biogenesis/degradation</keyword>
<sequence precursor="true">MSRLISTFKTSHRPVALILLAALAVSGCSRPTALQDVRNEGVLHVITRIAPSIYYQERQTTTGYDYELASDFARELGVELRVRVAEDNSEILSVLSRNYAHIGMAGLARLPEFEGKFHTVPTGISVQSVVVYHRDADRPETLDDLQGDTVHMLADSNHEHLLEAQEGEPAPVIAVHAEIDAAGLLARVETGEFAYAVVSSNELDLNHVFFPDVYEGFALNEPEELVWLFPAEQDDSLANAAASFMEAQRDSGQMEQLAERFYGHLDRLNFVGAQTFMAHVDNRLPTYQTTFESYARETGLDWRLLAAIGYQESHWRANAVSPTGVRGLMMLTRTTANYIGVSNRLDPEQSIKGGALYFLRVLEKIPDRIPEPDRTWFALASYNVGYGHLEDARRLTESAGKNPDRWMDVKEFLPLLAQKEWYTKTRFGYARGHEPVAYVQNIRRYYDVLVRVTEPELPEPSETDVDLAALNARDESAEDGTNGSDNADNTESGSPSLRAALPPELGLIPPTL</sequence>
<dbReference type="InterPro" id="IPR023703">
    <property type="entry name" value="MltF"/>
</dbReference>
<dbReference type="PROSITE" id="PS00922">
    <property type="entry name" value="TRANSGLYCOSYLASE"/>
    <property type="match status" value="1"/>
</dbReference>
<feature type="region of interest" description="Disordered" evidence="9">
    <location>
        <begin position="470"/>
        <end position="512"/>
    </location>
</feature>
<evidence type="ECO:0000256" key="2">
    <source>
        <dbReference type="ARBA" id="ARBA00010333"/>
    </source>
</evidence>